<reference evidence="1 2" key="1">
    <citation type="submission" date="2019-07" db="EMBL/GenBank/DDBJ databases">
        <title>De Novo Assembly of kiwifruit Actinidia rufa.</title>
        <authorList>
            <person name="Sugita-Konishi S."/>
            <person name="Sato K."/>
            <person name="Mori E."/>
            <person name="Abe Y."/>
            <person name="Kisaki G."/>
            <person name="Hamano K."/>
            <person name="Suezawa K."/>
            <person name="Otani M."/>
            <person name="Fukuda T."/>
            <person name="Manabe T."/>
            <person name="Gomi K."/>
            <person name="Tabuchi M."/>
            <person name="Akimitsu K."/>
            <person name="Kataoka I."/>
        </authorList>
    </citation>
    <scope>NUCLEOTIDE SEQUENCE [LARGE SCALE GENOMIC DNA]</scope>
    <source>
        <strain evidence="2">cv. Fuchu</strain>
    </source>
</reference>
<evidence type="ECO:0000313" key="2">
    <source>
        <dbReference type="Proteomes" id="UP000585474"/>
    </source>
</evidence>
<evidence type="ECO:0000313" key="1">
    <source>
        <dbReference type="EMBL" id="GFY89936.1"/>
    </source>
</evidence>
<protein>
    <submittedName>
        <fullName evidence="1">Uncharacterized protein</fullName>
    </submittedName>
</protein>
<comment type="caution">
    <text evidence="1">The sequence shown here is derived from an EMBL/GenBank/DDBJ whole genome shotgun (WGS) entry which is preliminary data.</text>
</comment>
<dbReference type="EMBL" id="BJWL01000007">
    <property type="protein sequence ID" value="GFY89936.1"/>
    <property type="molecule type" value="Genomic_DNA"/>
</dbReference>
<organism evidence="1 2">
    <name type="scientific">Actinidia rufa</name>
    <dbReference type="NCBI Taxonomy" id="165716"/>
    <lineage>
        <taxon>Eukaryota</taxon>
        <taxon>Viridiplantae</taxon>
        <taxon>Streptophyta</taxon>
        <taxon>Embryophyta</taxon>
        <taxon>Tracheophyta</taxon>
        <taxon>Spermatophyta</taxon>
        <taxon>Magnoliopsida</taxon>
        <taxon>eudicotyledons</taxon>
        <taxon>Gunneridae</taxon>
        <taxon>Pentapetalae</taxon>
        <taxon>asterids</taxon>
        <taxon>Ericales</taxon>
        <taxon>Actinidiaceae</taxon>
        <taxon>Actinidia</taxon>
    </lineage>
</organism>
<gene>
    <name evidence="1" type="ORF">Acr_07g0001330</name>
</gene>
<sequence>MQALVGQALHNPNHYGMPLVTQSFAKSFSTDKGLHFGLKFIHSLVFYMHIHAAYVTQGSSC</sequence>
<keyword evidence="2" id="KW-1185">Reference proteome</keyword>
<dbReference type="Proteomes" id="UP000585474">
    <property type="component" value="Unassembled WGS sequence"/>
</dbReference>
<dbReference type="AlphaFoldDB" id="A0A7J0EUN2"/>
<proteinExistence type="predicted"/>
<accession>A0A7J0EUN2</accession>
<name>A0A7J0EUN2_9ERIC</name>